<dbReference type="EMBL" id="CP029254">
    <property type="protein sequence ID" value="AWK08354.1"/>
    <property type="molecule type" value="Genomic_DNA"/>
</dbReference>
<gene>
    <name evidence="1" type="ORF">DDQ41_04745</name>
</gene>
<evidence type="ECO:0000313" key="2">
    <source>
        <dbReference type="Proteomes" id="UP000245051"/>
    </source>
</evidence>
<dbReference type="RefSeq" id="WP_109293345.1">
    <property type="nucleotide sequence ID" value="NZ_CP029254.1"/>
</dbReference>
<name>A0ABM6V2M3_9ACTN</name>
<protein>
    <submittedName>
        <fullName evidence="1">Uncharacterized protein</fullName>
    </submittedName>
</protein>
<proteinExistence type="predicted"/>
<dbReference type="Proteomes" id="UP000245051">
    <property type="component" value="Chromosome"/>
</dbReference>
<accession>A0ABM6V2M3</accession>
<sequence length="71" mass="7778">MSTATQQTEVRTVYITCQLGKSELSRLFNLAPEGIPAAAVTIPLSSAVRRHIRVCRSVSAQVTVFRCMRVA</sequence>
<evidence type="ECO:0000313" key="1">
    <source>
        <dbReference type="EMBL" id="AWK08354.1"/>
    </source>
</evidence>
<reference evidence="1 2" key="1">
    <citation type="submission" date="2018-05" db="EMBL/GenBank/DDBJ databases">
        <title>Complete genome sequence of the Type Strain of Streptomyces spongiicola HNM0071, the producer of staurosporine.</title>
        <authorList>
            <person name="Zhou S."/>
            <person name="Huang X."/>
        </authorList>
    </citation>
    <scope>NUCLEOTIDE SEQUENCE [LARGE SCALE GENOMIC DNA]</scope>
    <source>
        <strain evidence="1 2">HNM0071</strain>
    </source>
</reference>
<organism evidence="1 2">
    <name type="scientific">Streptomyces spongiicola</name>
    <dbReference type="NCBI Taxonomy" id="1690221"/>
    <lineage>
        <taxon>Bacteria</taxon>
        <taxon>Bacillati</taxon>
        <taxon>Actinomycetota</taxon>
        <taxon>Actinomycetes</taxon>
        <taxon>Kitasatosporales</taxon>
        <taxon>Streptomycetaceae</taxon>
        <taxon>Streptomyces</taxon>
    </lineage>
</organism>
<keyword evidence="2" id="KW-1185">Reference proteome</keyword>